<dbReference type="AlphaFoldDB" id="A0A6J4H7M1"/>
<gene>
    <name evidence="1" type="ORF">AVDCRST_MAG42-308</name>
</gene>
<accession>A0A6J4H7M1</accession>
<evidence type="ECO:0000313" key="1">
    <source>
        <dbReference type="EMBL" id="CAA9215972.1"/>
    </source>
</evidence>
<dbReference type="InterPro" id="IPR036102">
    <property type="entry name" value="OsmC/Ohrsf"/>
</dbReference>
<dbReference type="Gene3D" id="3.30.300.20">
    <property type="match status" value="1"/>
</dbReference>
<dbReference type="InterPro" id="IPR003718">
    <property type="entry name" value="OsmC/Ohr_fam"/>
</dbReference>
<dbReference type="InterPro" id="IPR052707">
    <property type="entry name" value="OsmC_Ohr_Peroxiredoxin"/>
</dbReference>
<dbReference type="EMBL" id="CADCTA010000018">
    <property type="protein sequence ID" value="CAA9215972.1"/>
    <property type="molecule type" value="Genomic_DNA"/>
</dbReference>
<name>A0A6J4H7M1_9BACT</name>
<dbReference type="SUPFAM" id="SSF82784">
    <property type="entry name" value="OsmC-like"/>
    <property type="match status" value="1"/>
</dbReference>
<proteinExistence type="predicted"/>
<protein>
    <submittedName>
        <fullName evidence="1">OsmC/Ohr family protein</fullName>
    </submittedName>
</protein>
<dbReference type="InterPro" id="IPR015946">
    <property type="entry name" value="KH_dom-like_a/b"/>
</dbReference>
<reference evidence="1" key="1">
    <citation type="submission" date="2020-02" db="EMBL/GenBank/DDBJ databases">
        <authorList>
            <person name="Meier V. D."/>
        </authorList>
    </citation>
    <scope>NUCLEOTIDE SEQUENCE</scope>
    <source>
        <strain evidence="1">AVDCRST_MAG42</strain>
    </source>
</reference>
<sequence length="148" mass="16563">MSEHKATLRWERGDAEFSYQKYPRDHSWTFDGGHTMTGTAAPAYLGNPANVDPEEAYVASLSSCHMLTFLAIACKQKFVLERYEDEAVGHMEKNAQGKMAITRVELHPKITWGGDRTPTPEELDKLHHAAHDNCFIANSVTTEVTVAK</sequence>
<dbReference type="Pfam" id="PF02566">
    <property type="entry name" value="OsmC"/>
    <property type="match status" value="1"/>
</dbReference>
<dbReference type="PANTHER" id="PTHR42830">
    <property type="entry name" value="OSMOTICALLY INDUCIBLE FAMILY PROTEIN"/>
    <property type="match status" value="1"/>
</dbReference>
<organism evidence="1">
    <name type="scientific">uncultured Chthoniobacterales bacterium</name>
    <dbReference type="NCBI Taxonomy" id="1836801"/>
    <lineage>
        <taxon>Bacteria</taxon>
        <taxon>Pseudomonadati</taxon>
        <taxon>Verrucomicrobiota</taxon>
        <taxon>Spartobacteria</taxon>
        <taxon>Chthoniobacterales</taxon>
        <taxon>environmental samples</taxon>
    </lineage>
</organism>
<dbReference type="PANTHER" id="PTHR42830:SF2">
    <property type="entry name" value="OSMC_OHR FAMILY PROTEIN"/>
    <property type="match status" value="1"/>
</dbReference>